<dbReference type="OrthoDB" id="3265210at2759"/>
<dbReference type="GeneID" id="66104390"/>
<dbReference type="RefSeq" id="XP_043032910.1">
    <property type="nucleotide sequence ID" value="XM_043182094.1"/>
</dbReference>
<comment type="caution">
    <text evidence="2">The sequence shown here is derived from an EMBL/GenBank/DDBJ whole genome shotgun (WGS) entry which is preliminary data.</text>
</comment>
<evidence type="ECO:0000256" key="1">
    <source>
        <dbReference type="SAM" id="MobiDB-lite"/>
    </source>
</evidence>
<evidence type="ECO:0000313" key="2">
    <source>
        <dbReference type="EMBL" id="KAG7439410.1"/>
    </source>
</evidence>
<reference evidence="2" key="1">
    <citation type="submission" date="2020-11" db="EMBL/GenBank/DDBJ databases">
        <title>Adaptations for nitrogen fixation in a non-lichenized fungal sporocarp promotes dispersal by wood-feeding termites.</title>
        <authorList>
            <consortium name="DOE Joint Genome Institute"/>
            <person name="Koch R.A."/>
            <person name="Yoon G."/>
            <person name="Arayal U."/>
            <person name="Lail K."/>
            <person name="Amirebrahimi M."/>
            <person name="Labutti K."/>
            <person name="Lipzen A."/>
            <person name="Riley R."/>
            <person name="Barry K."/>
            <person name="Henrissat B."/>
            <person name="Grigoriev I.V."/>
            <person name="Herr J.R."/>
            <person name="Aime M.C."/>
        </authorList>
    </citation>
    <scope>NUCLEOTIDE SEQUENCE</scope>
    <source>
        <strain evidence="2">MCA 3950</strain>
    </source>
</reference>
<gene>
    <name evidence="2" type="ORF">BT62DRAFT_737983</name>
</gene>
<sequence length="159" mass="19227">MEAQRQAELEASRKRMQQTLEEETHQKQQAAEEERQKKAVEGRAIQNEREEQERQERERRKRWREAMTAEEERCHRRDEENWNLSLGQLWSYQKAINRVLFVLKEFETTQFSESKPLTPSGVPWPVLISPNRFYVGMLEDWTLADKFFERARRSLPFDA</sequence>
<dbReference type="Proteomes" id="UP000812287">
    <property type="component" value="Unassembled WGS sequence"/>
</dbReference>
<dbReference type="EMBL" id="MU250596">
    <property type="protein sequence ID" value="KAG7439410.1"/>
    <property type="molecule type" value="Genomic_DNA"/>
</dbReference>
<organism evidence="2 3">
    <name type="scientific">Guyanagaster necrorhizus</name>
    <dbReference type="NCBI Taxonomy" id="856835"/>
    <lineage>
        <taxon>Eukaryota</taxon>
        <taxon>Fungi</taxon>
        <taxon>Dikarya</taxon>
        <taxon>Basidiomycota</taxon>
        <taxon>Agaricomycotina</taxon>
        <taxon>Agaricomycetes</taxon>
        <taxon>Agaricomycetidae</taxon>
        <taxon>Agaricales</taxon>
        <taxon>Marasmiineae</taxon>
        <taxon>Physalacriaceae</taxon>
        <taxon>Guyanagaster</taxon>
    </lineage>
</organism>
<keyword evidence="3" id="KW-1185">Reference proteome</keyword>
<dbReference type="AlphaFoldDB" id="A0A9P7VFF3"/>
<accession>A0A9P7VFF3</accession>
<name>A0A9P7VFF3_9AGAR</name>
<proteinExistence type="predicted"/>
<protein>
    <submittedName>
        <fullName evidence="2">Uncharacterized protein</fullName>
    </submittedName>
</protein>
<feature type="compositionally biased region" description="Basic and acidic residues" evidence="1">
    <location>
        <begin position="22"/>
        <end position="77"/>
    </location>
</feature>
<feature type="region of interest" description="Disordered" evidence="1">
    <location>
        <begin position="1"/>
        <end position="77"/>
    </location>
</feature>
<feature type="compositionally biased region" description="Basic and acidic residues" evidence="1">
    <location>
        <begin position="1"/>
        <end position="13"/>
    </location>
</feature>
<evidence type="ECO:0000313" key="3">
    <source>
        <dbReference type="Proteomes" id="UP000812287"/>
    </source>
</evidence>